<gene>
    <name evidence="2" type="ORF">IJ22_51360</name>
</gene>
<reference evidence="3" key="1">
    <citation type="submission" date="2015-12" db="EMBL/GenBank/DDBJ databases">
        <title>Complete genome sequences of two moderately thermophilic Paenibacillus species.</title>
        <authorList>
            <person name="Butler R.III."/>
            <person name="Wang J."/>
            <person name="Stark B.C."/>
            <person name="Pombert J.-F."/>
        </authorList>
    </citation>
    <scope>NUCLEOTIDE SEQUENCE [LARGE SCALE GENOMIC DNA]</scope>
    <source>
        <strain evidence="3">32O-Y</strain>
    </source>
</reference>
<organism evidence="2 3">
    <name type="scientific">Paenibacillus naphthalenovorans</name>
    <dbReference type="NCBI Taxonomy" id="162209"/>
    <lineage>
        <taxon>Bacteria</taxon>
        <taxon>Bacillati</taxon>
        <taxon>Bacillota</taxon>
        <taxon>Bacilli</taxon>
        <taxon>Bacillales</taxon>
        <taxon>Paenibacillaceae</taxon>
        <taxon>Paenibacillus</taxon>
    </lineage>
</organism>
<feature type="domain" description="MIP18 family-like" evidence="1">
    <location>
        <begin position="6"/>
        <end position="79"/>
    </location>
</feature>
<keyword evidence="3" id="KW-1185">Reference proteome</keyword>
<dbReference type="Proteomes" id="UP000061660">
    <property type="component" value="Chromosome"/>
</dbReference>
<dbReference type="Gene3D" id="3.30.300.130">
    <property type="entry name" value="Fe-S cluster assembly (FSCA)"/>
    <property type="match status" value="1"/>
</dbReference>
<dbReference type="KEGG" id="pnp:IJ22_51360"/>
<evidence type="ECO:0000313" key="3">
    <source>
        <dbReference type="Proteomes" id="UP000061660"/>
    </source>
</evidence>
<accession>A0A0U2VQC6</accession>
<protein>
    <recommendedName>
        <fullName evidence="1">MIP18 family-like domain-containing protein</fullName>
    </recommendedName>
</protein>
<evidence type="ECO:0000313" key="2">
    <source>
        <dbReference type="EMBL" id="ALS25395.1"/>
    </source>
</evidence>
<dbReference type="SUPFAM" id="SSF117916">
    <property type="entry name" value="Fe-S cluster assembly (FSCA) domain-like"/>
    <property type="match status" value="1"/>
</dbReference>
<evidence type="ECO:0000259" key="1">
    <source>
        <dbReference type="Pfam" id="PF01883"/>
    </source>
</evidence>
<dbReference type="InterPro" id="IPR034904">
    <property type="entry name" value="FSCA_dom_sf"/>
</dbReference>
<dbReference type="STRING" id="162209.IJ22_51360"/>
<name>A0A0U2VQC6_9BACL</name>
<dbReference type="AlphaFoldDB" id="A0A0U2VQC6"/>
<dbReference type="RefSeq" id="WP_235594222.1">
    <property type="nucleotide sequence ID" value="NZ_CP013652.1"/>
</dbReference>
<dbReference type="EMBL" id="CP013652">
    <property type="protein sequence ID" value="ALS25395.1"/>
    <property type="molecule type" value="Genomic_DNA"/>
</dbReference>
<dbReference type="PATRIC" id="fig|162209.4.peg.5430"/>
<sequence length="238" mass="27257">MLLAKEQQVYKQLDQVYDPELDQPLTELGFIDHTKIDGNQVQVVFRLPTYWCSPNFAFIMAEDIRTSISQLEWVREVKVNLIDHCASDEINQGVSKGKRFSESTSRFGASDGELDELRRTFQIKAFYAREEKLIKHLLAQGLSKEAIIAMTLEQLHQLPLTEEGQNMRSRYVEKKAQLNHAGFWAFTTPEGEALTPEGFADYLLGAKRTRLSMEFNGHYCRGLLEARYDLEATVTEGT</sequence>
<dbReference type="InterPro" id="IPR002744">
    <property type="entry name" value="MIP18-like"/>
</dbReference>
<dbReference type="Pfam" id="PF01883">
    <property type="entry name" value="FeS_assembly_P"/>
    <property type="match status" value="1"/>
</dbReference>
<proteinExistence type="predicted"/>
<reference evidence="2 3" key="2">
    <citation type="journal article" date="2016" name="Genome Announc.">
        <title>Complete Genome Sequences of Two Interactive Moderate Thermophiles, Paenibacillus napthalenovorans 32O-Y and Paenibacillus sp. 32O-W.</title>
        <authorList>
            <person name="Butler R.R.III."/>
            <person name="Wang J."/>
            <person name="Stark B.C."/>
            <person name="Pombert J.F."/>
        </authorList>
    </citation>
    <scope>NUCLEOTIDE SEQUENCE [LARGE SCALE GENOMIC DNA]</scope>
    <source>
        <strain evidence="2 3">32O-Y</strain>
    </source>
</reference>